<keyword evidence="1" id="KW-0378">Hydrolase</keyword>
<accession>A0A438H353</accession>
<dbReference type="InterPro" id="IPR043502">
    <property type="entry name" value="DNA/RNA_pol_sf"/>
</dbReference>
<evidence type="ECO:0000256" key="1">
    <source>
        <dbReference type="ARBA" id="ARBA00022750"/>
    </source>
</evidence>
<dbReference type="SUPFAM" id="SSF56672">
    <property type="entry name" value="DNA/RNA polymerases"/>
    <property type="match status" value="1"/>
</dbReference>
<feature type="domain" description="Reverse transcriptase Ty1/copia-type" evidence="2">
    <location>
        <begin position="379"/>
        <end position="494"/>
    </location>
</feature>
<dbReference type="InterPro" id="IPR054722">
    <property type="entry name" value="PolX-like_BBD"/>
</dbReference>
<feature type="domain" description="GAG-pre-integrase" evidence="3">
    <location>
        <begin position="197"/>
        <end position="244"/>
    </location>
</feature>
<dbReference type="CDD" id="cd09272">
    <property type="entry name" value="RNase_HI_RT_Ty1"/>
    <property type="match status" value="1"/>
</dbReference>
<evidence type="ECO:0000313" key="5">
    <source>
        <dbReference type="EMBL" id="RVW78743.1"/>
    </source>
</evidence>
<name>A0A438H353_VITVI</name>
<organism evidence="5 6">
    <name type="scientific">Vitis vinifera</name>
    <name type="common">Grape</name>
    <dbReference type="NCBI Taxonomy" id="29760"/>
    <lineage>
        <taxon>Eukaryota</taxon>
        <taxon>Viridiplantae</taxon>
        <taxon>Streptophyta</taxon>
        <taxon>Embryophyta</taxon>
        <taxon>Tracheophyta</taxon>
        <taxon>Spermatophyta</taxon>
        <taxon>Magnoliopsida</taxon>
        <taxon>eudicotyledons</taxon>
        <taxon>Gunneridae</taxon>
        <taxon>Pentapetalae</taxon>
        <taxon>rosids</taxon>
        <taxon>Vitales</taxon>
        <taxon>Vitaceae</taxon>
        <taxon>Viteae</taxon>
        <taxon>Vitis</taxon>
    </lineage>
</organism>
<comment type="caution">
    <text evidence="5">The sequence shown here is derived from an EMBL/GenBank/DDBJ whole genome shotgun (WGS) entry which is preliminary data.</text>
</comment>
<feature type="domain" description="Retrovirus-related Pol polyprotein from transposon TNT 1-94-like beta-barrel" evidence="4">
    <location>
        <begin position="100"/>
        <end position="164"/>
    </location>
</feature>
<dbReference type="PANTHER" id="PTHR11439">
    <property type="entry name" value="GAG-POL-RELATED RETROTRANSPOSON"/>
    <property type="match status" value="1"/>
</dbReference>
<evidence type="ECO:0000259" key="4">
    <source>
        <dbReference type="Pfam" id="PF22936"/>
    </source>
</evidence>
<dbReference type="InterPro" id="IPR013103">
    <property type="entry name" value="RVT_2"/>
</dbReference>
<dbReference type="Pfam" id="PF22936">
    <property type="entry name" value="Pol_BBD"/>
    <property type="match status" value="1"/>
</dbReference>
<dbReference type="Proteomes" id="UP000288805">
    <property type="component" value="Unassembled WGS sequence"/>
</dbReference>
<evidence type="ECO:0000313" key="6">
    <source>
        <dbReference type="Proteomes" id="UP000288805"/>
    </source>
</evidence>
<dbReference type="Pfam" id="PF07727">
    <property type="entry name" value="RVT_2"/>
    <property type="match status" value="1"/>
</dbReference>
<dbReference type="AlphaFoldDB" id="A0A438H353"/>
<dbReference type="InterPro" id="IPR025724">
    <property type="entry name" value="GAG-pre-integrase_dom"/>
</dbReference>
<gene>
    <name evidence="5" type="primary">RE2_332</name>
    <name evidence="5" type="ORF">CK203_059327</name>
</gene>
<keyword evidence="1" id="KW-0645">Protease</keyword>
<evidence type="ECO:0000259" key="2">
    <source>
        <dbReference type="Pfam" id="PF07727"/>
    </source>
</evidence>
<evidence type="ECO:0000259" key="3">
    <source>
        <dbReference type="Pfam" id="PF13976"/>
    </source>
</evidence>
<dbReference type="GO" id="GO:0004190">
    <property type="term" value="F:aspartic-type endopeptidase activity"/>
    <property type="evidence" value="ECO:0007669"/>
    <property type="project" value="UniProtKB-KW"/>
</dbReference>
<dbReference type="Pfam" id="PF13976">
    <property type="entry name" value="gag_pre-integrs"/>
    <property type="match status" value="1"/>
</dbReference>
<dbReference type="EMBL" id="QGNW01000291">
    <property type="protein sequence ID" value="RVW78743.1"/>
    <property type="molecule type" value="Genomic_DNA"/>
</dbReference>
<dbReference type="PANTHER" id="PTHR11439:SF463">
    <property type="entry name" value="REVERSE TRANSCRIPTASE TY1_COPIA-TYPE DOMAIN-CONTAINING PROTEIN"/>
    <property type="match status" value="1"/>
</dbReference>
<proteinExistence type="predicted"/>
<protein>
    <submittedName>
        <fullName evidence="5">Retrovirus-related Pol polyprotein from transposon RE2</fullName>
    </submittedName>
</protein>
<reference evidence="5 6" key="1">
    <citation type="journal article" date="2018" name="PLoS Genet.">
        <title>Population sequencing reveals clonal diversity and ancestral inbreeding in the grapevine cultivar Chardonnay.</title>
        <authorList>
            <person name="Roach M.J."/>
            <person name="Johnson D.L."/>
            <person name="Bohlmann J."/>
            <person name="van Vuuren H.J."/>
            <person name="Jones S.J."/>
            <person name="Pretorius I.S."/>
            <person name="Schmidt S.A."/>
            <person name="Borneman A.R."/>
        </authorList>
    </citation>
    <scope>NUCLEOTIDE SEQUENCE [LARGE SCALE GENOMIC DNA]</scope>
    <source>
        <strain evidence="6">cv. Chardonnay</strain>
        <tissue evidence="5">Leaf</tissue>
    </source>
</reference>
<sequence length="732" mass="82572">MELKSWIFCRYGSPTAIIHPKTSPNVDKSTFKCTHYNKIDPTNLDIPQFQSNDSWYDQENNEELRKDSKKTSIATVAEIKTEGNVAEKASALVTATDHGYHMTFDSRQVSPLRPFSQKIVSTTNGNTTPVIGEGSLTLTDTLNLDSVLVVPSLAYNLLSVSQITAVLSCIVIFWPEFCVIKDIQTRQTIGCGIKRGKLYYLDLQSNDSNKLQQALMADGSEGEKKKSEIWLWHRRLGHASFEVVRASLIAAKTPISYWGEAITSAAYLINRGEYHKEIQTLDYDYHISKENEYGQSELVNQEAGELDMSDQQFGSEDVFTEIPNQSSSVEGVLNLEPDPFMKRLPHRHNRAIPNSVQEALADPRWKEAMNEEMKSLQKNETWELVECPPGKKPVGCRWIYTVKYKVDGSIERFKARLVAKGYTQTYGIDYTETFALVAKINTVRVLLSLAANLDWPLQQFDVKNAFLHGELSEEVYMDLPLGCMVSEKQCQKETGMSGCQPVNTPIEEGLKLCVEPNQVSTDKGRYQRLVGRLMYLAHTRPDLAYALSVNAPGKGILFAKNVNHQSIEVYTDADWAGAVDDRRSTSGYFTFVGGNLVTWKSKKQNVIARSSAEAEFRGMALGLCETLWLRLLLQDLGYLSRQPIRLFCDNKAACDIAHNPVQHDRTKHVEVDRFFIKEKLDDKIVELPKIRSEDQLADILTKAVSSQVFSKFLDKLGMCDIYAPTRGGVLRY</sequence>
<keyword evidence="1" id="KW-0064">Aspartyl protease</keyword>